<comment type="similarity">
    <text evidence="2 9">Belongs to the SPCS3 family.</text>
</comment>
<dbReference type="EMBL" id="KN824277">
    <property type="protein sequence ID" value="KIM33770.1"/>
    <property type="molecule type" value="Genomic_DNA"/>
</dbReference>
<keyword evidence="11" id="KW-1185">Reference proteome</keyword>
<evidence type="ECO:0000256" key="5">
    <source>
        <dbReference type="ARBA" id="ARBA00022968"/>
    </source>
</evidence>
<dbReference type="HOGENOM" id="CLU_068714_2_2_1"/>
<keyword evidence="7 9" id="KW-0472">Membrane</keyword>
<comment type="function">
    <text evidence="8">Essential component of the signal peptidase complex (SPC) which catalyzes the cleavage of N-terminal signal sequences from nascent proteins as they are translocated into the lumen of the endoplasmic reticulum. Essential for the SPC catalytic activity, possibly by stabilizing and positioning the active center of the complex close to the lumenal surface. Essential for viability.</text>
</comment>
<evidence type="ECO:0000256" key="3">
    <source>
        <dbReference type="ARBA" id="ARBA00022692"/>
    </source>
</evidence>
<evidence type="ECO:0000256" key="2">
    <source>
        <dbReference type="ARBA" id="ARBA00009289"/>
    </source>
</evidence>
<dbReference type="PIRSF" id="PIRSF016089">
    <property type="entry name" value="SPC22"/>
    <property type="match status" value="1"/>
</dbReference>
<dbReference type="Pfam" id="PF04573">
    <property type="entry name" value="SPC22"/>
    <property type="match status" value="1"/>
</dbReference>
<evidence type="ECO:0000256" key="4">
    <source>
        <dbReference type="ARBA" id="ARBA00022824"/>
    </source>
</evidence>
<sequence>MHSSLQRLNNLSTFVTTCLLALLAAISLSSYLLATSPSGALDVSPVQISMRQTTPWSQKKEESAFFEFSFDADLRSLFHWNTKQVFLYLTAEYTNRHGLNNEVVIWDRIVRRKQDARVRIENGQNKYYFKEHSGSFRNVSDAQFVLKYNVMPYVGPLMYGEGGRTQSSVRFPSRY</sequence>
<evidence type="ECO:0000313" key="10">
    <source>
        <dbReference type="EMBL" id="KIM33770.1"/>
    </source>
</evidence>
<name>A0A0C3BAD4_SERVB</name>
<dbReference type="AlphaFoldDB" id="A0A0C3BAD4"/>
<dbReference type="InterPro" id="IPR007653">
    <property type="entry name" value="SPC3"/>
</dbReference>
<comment type="subcellular location">
    <subcellularLocation>
        <location evidence="1">Endoplasmic reticulum membrane</location>
        <topology evidence="1">Single-pass type II membrane protein</topology>
    </subcellularLocation>
</comment>
<evidence type="ECO:0000256" key="8">
    <source>
        <dbReference type="ARBA" id="ARBA00045670"/>
    </source>
</evidence>
<proteinExistence type="inferred from homology"/>
<reference evidence="11" key="2">
    <citation type="submission" date="2015-01" db="EMBL/GenBank/DDBJ databases">
        <title>Evolutionary Origins and Diversification of the Mycorrhizal Mutualists.</title>
        <authorList>
            <consortium name="DOE Joint Genome Institute"/>
            <consortium name="Mycorrhizal Genomics Consortium"/>
            <person name="Kohler A."/>
            <person name="Kuo A."/>
            <person name="Nagy L.G."/>
            <person name="Floudas D."/>
            <person name="Copeland A."/>
            <person name="Barry K.W."/>
            <person name="Cichocki N."/>
            <person name="Veneault-Fourrey C."/>
            <person name="LaButti K."/>
            <person name="Lindquist E.A."/>
            <person name="Lipzen A."/>
            <person name="Lundell T."/>
            <person name="Morin E."/>
            <person name="Murat C."/>
            <person name="Riley R."/>
            <person name="Ohm R."/>
            <person name="Sun H."/>
            <person name="Tunlid A."/>
            <person name="Henrissat B."/>
            <person name="Grigoriev I.V."/>
            <person name="Hibbett D.S."/>
            <person name="Martin F."/>
        </authorList>
    </citation>
    <scope>NUCLEOTIDE SEQUENCE [LARGE SCALE GENOMIC DNA]</scope>
    <source>
        <strain evidence="11">MAFF 305830</strain>
    </source>
</reference>
<dbReference type="GO" id="GO:0006465">
    <property type="term" value="P:signal peptide processing"/>
    <property type="evidence" value="ECO:0007669"/>
    <property type="project" value="UniProtKB-UniRule"/>
</dbReference>
<evidence type="ECO:0000256" key="1">
    <source>
        <dbReference type="ARBA" id="ARBA00004648"/>
    </source>
</evidence>
<dbReference type="PANTHER" id="PTHR12804">
    <property type="entry name" value="MICROSOMAL SIGNAL PEPTIDASE 23 KD SUBUNIT SPC22/23"/>
    <property type="match status" value="1"/>
</dbReference>
<evidence type="ECO:0000256" key="6">
    <source>
        <dbReference type="ARBA" id="ARBA00022989"/>
    </source>
</evidence>
<keyword evidence="3" id="KW-0812">Transmembrane</keyword>
<protein>
    <recommendedName>
        <fullName evidence="9">Signal peptidase subunit 3</fullName>
    </recommendedName>
</protein>
<evidence type="ECO:0000256" key="9">
    <source>
        <dbReference type="PIRNR" id="PIRNR016089"/>
    </source>
</evidence>
<gene>
    <name evidence="10" type="ORF">M408DRAFT_325375</name>
</gene>
<accession>A0A0C3BAD4</accession>
<dbReference type="Proteomes" id="UP000054097">
    <property type="component" value="Unassembled WGS sequence"/>
</dbReference>
<dbReference type="GO" id="GO:0005787">
    <property type="term" value="C:signal peptidase complex"/>
    <property type="evidence" value="ECO:0007669"/>
    <property type="project" value="UniProtKB-UniRule"/>
</dbReference>
<dbReference type="OrthoDB" id="10261524at2759"/>
<evidence type="ECO:0000313" key="11">
    <source>
        <dbReference type="Proteomes" id="UP000054097"/>
    </source>
</evidence>
<dbReference type="GO" id="GO:0045047">
    <property type="term" value="P:protein targeting to ER"/>
    <property type="evidence" value="ECO:0007669"/>
    <property type="project" value="TreeGrafter"/>
</dbReference>
<dbReference type="PANTHER" id="PTHR12804:SF0">
    <property type="entry name" value="SIGNAL PEPTIDASE COMPLEX SUBUNIT 3"/>
    <property type="match status" value="1"/>
</dbReference>
<organism evidence="10 11">
    <name type="scientific">Serendipita vermifera MAFF 305830</name>
    <dbReference type="NCBI Taxonomy" id="933852"/>
    <lineage>
        <taxon>Eukaryota</taxon>
        <taxon>Fungi</taxon>
        <taxon>Dikarya</taxon>
        <taxon>Basidiomycota</taxon>
        <taxon>Agaricomycotina</taxon>
        <taxon>Agaricomycetes</taxon>
        <taxon>Sebacinales</taxon>
        <taxon>Serendipitaceae</taxon>
        <taxon>Serendipita</taxon>
    </lineage>
</organism>
<evidence type="ECO:0000256" key="7">
    <source>
        <dbReference type="ARBA" id="ARBA00023136"/>
    </source>
</evidence>
<keyword evidence="5" id="KW-0735">Signal-anchor</keyword>
<reference evidence="10 11" key="1">
    <citation type="submission" date="2014-04" db="EMBL/GenBank/DDBJ databases">
        <authorList>
            <consortium name="DOE Joint Genome Institute"/>
            <person name="Kuo A."/>
            <person name="Zuccaro A."/>
            <person name="Kohler A."/>
            <person name="Nagy L.G."/>
            <person name="Floudas D."/>
            <person name="Copeland A."/>
            <person name="Barry K.W."/>
            <person name="Cichocki N."/>
            <person name="Veneault-Fourrey C."/>
            <person name="LaButti K."/>
            <person name="Lindquist E.A."/>
            <person name="Lipzen A."/>
            <person name="Lundell T."/>
            <person name="Morin E."/>
            <person name="Murat C."/>
            <person name="Sun H."/>
            <person name="Tunlid A."/>
            <person name="Henrissat B."/>
            <person name="Grigoriev I.V."/>
            <person name="Hibbett D.S."/>
            <person name="Martin F."/>
            <person name="Nordberg H.P."/>
            <person name="Cantor M.N."/>
            <person name="Hua S.X."/>
        </authorList>
    </citation>
    <scope>NUCLEOTIDE SEQUENCE [LARGE SCALE GENOMIC DNA]</scope>
    <source>
        <strain evidence="10 11">MAFF 305830</strain>
    </source>
</reference>
<keyword evidence="4 9" id="KW-0256">Endoplasmic reticulum</keyword>
<dbReference type="STRING" id="933852.A0A0C3BAD4"/>
<keyword evidence="6" id="KW-1133">Transmembrane helix</keyword>